<dbReference type="EMBL" id="HE612861">
    <property type="protein sequence ID" value="CCE63767.1"/>
    <property type="molecule type" value="Genomic_DNA"/>
</dbReference>
<proteinExistence type="predicted"/>
<dbReference type="GO" id="GO:0006457">
    <property type="term" value="P:protein folding"/>
    <property type="evidence" value="ECO:0007669"/>
    <property type="project" value="EnsemblFungi"/>
</dbReference>
<dbReference type="eggNOG" id="ENOG502S2HK">
    <property type="taxonomic scope" value="Eukaryota"/>
</dbReference>
<dbReference type="Proteomes" id="UP000005666">
    <property type="component" value="Chromosome 6"/>
</dbReference>
<gene>
    <name evidence="1" type="primary">TPHA0F02860</name>
    <name evidence="1" type="ordered locus">TPHA_0F02860</name>
</gene>
<dbReference type="AlphaFoldDB" id="G8BUI1"/>
<dbReference type="OrthoDB" id="4083608at2759"/>
<dbReference type="PANTHER" id="PTHR28048:SF1">
    <property type="entry name" value="ACR195WP"/>
    <property type="match status" value="1"/>
</dbReference>
<dbReference type="InterPro" id="IPR053092">
    <property type="entry name" value="Mitochondrial_unc_protein"/>
</dbReference>
<dbReference type="PANTHER" id="PTHR28048">
    <property type="entry name" value="ACR195WP"/>
    <property type="match status" value="1"/>
</dbReference>
<dbReference type="HOGENOM" id="CLU_148825_0_0_1"/>
<dbReference type="GeneID" id="11535485"/>
<dbReference type="KEGG" id="tpf:TPHA_0F02860"/>
<protein>
    <recommendedName>
        <fullName evidence="3">DUF4536 domain-containing protein</fullName>
    </recommendedName>
</protein>
<name>G8BUI1_TETPH</name>
<dbReference type="GO" id="GO:0005777">
    <property type="term" value="C:peroxisome"/>
    <property type="evidence" value="ECO:0007669"/>
    <property type="project" value="EnsemblFungi"/>
</dbReference>
<dbReference type="RefSeq" id="XP_003686201.1">
    <property type="nucleotide sequence ID" value="XM_003686153.1"/>
</dbReference>
<evidence type="ECO:0000313" key="1">
    <source>
        <dbReference type="EMBL" id="CCE63767.1"/>
    </source>
</evidence>
<sequence>MSSNILAVFNPPPARDMDKSEYQDCLPCQIMSSFFAIGFGSYLASGKPFKYGEKERKAGMSLADFDKRNPKWWRGTMRGLGGSLVVLGVIRGTEGWMWNKDKQYKKILNNDD</sequence>
<evidence type="ECO:0000313" key="2">
    <source>
        <dbReference type="Proteomes" id="UP000005666"/>
    </source>
</evidence>
<dbReference type="GO" id="GO:0015035">
    <property type="term" value="F:protein-disulfide reductase activity"/>
    <property type="evidence" value="ECO:0007669"/>
    <property type="project" value="EnsemblFungi"/>
</dbReference>
<dbReference type="GO" id="GO:0051131">
    <property type="term" value="P:chaperone-mediated protein complex assembly"/>
    <property type="evidence" value="ECO:0007669"/>
    <property type="project" value="EnsemblFungi"/>
</dbReference>
<dbReference type="GO" id="GO:0005743">
    <property type="term" value="C:mitochondrial inner membrane"/>
    <property type="evidence" value="ECO:0007669"/>
    <property type="project" value="EnsemblFungi"/>
</dbReference>
<accession>G8BUI1</accession>
<organism evidence="1 2">
    <name type="scientific">Tetrapisispora phaffii (strain ATCC 24235 / CBS 4417 / NBRC 1672 / NRRL Y-8282 / UCD 70-5)</name>
    <name type="common">Yeast</name>
    <name type="synonym">Fabospora phaffii</name>
    <dbReference type="NCBI Taxonomy" id="1071381"/>
    <lineage>
        <taxon>Eukaryota</taxon>
        <taxon>Fungi</taxon>
        <taxon>Dikarya</taxon>
        <taxon>Ascomycota</taxon>
        <taxon>Saccharomycotina</taxon>
        <taxon>Saccharomycetes</taxon>
        <taxon>Saccharomycetales</taxon>
        <taxon>Saccharomycetaceae</taxon>
        <taxon>Tetrapisispora</taxon>
    </lineage>
</organism>
<evidence type="ECO:0008006" key="3">
    <source>
        <dbReference type="Google" id="ProtNLM"/>
    </source>
</evidence>
<reference evidence="1 2" key="1">
    <citation type="journal article" date="2011" name="Proc. Natl. Acad. Sci. U.S.A.">
        <title>Evolutionary erosion of yeast sex chromosomes by mating-type switching accidents.</title>
        <authorList>
            <person name="Gordon J.L."/>
            <person name="Armisen D."/>
            <person name="Proux-Wera E."/>
            <person name="Oheigeartaigh S.S."/>
            <person name="Byrne K.P."/>
            <person name="Wolfe K.H."/>
        </authorList>
    </citation>
    <scope>NUCLEOTIDE SEQUENCE [LARGE SCALE GENOMIC DNA]</scope>
    <source>
        <strain evidence="2">ATCC 24235 / CBS 4417 / NBRC 1672 / NRRL Y-8282 / UCD 70-5</strain>
    </source>
</reference>
<keyword evidence="2" id="KW-1185">Reference proteome</keyword>
<dbReference type="OMA" id="EGWLWNK"/>